<feature type="chain" id="PRO_5034343636" evidence="6">
    <location>
        <begin position="21"/>
        <end position="164"/>
    </location>
</feature>
<dbReference type="Proteomes" id="UP000694680">
    <property type="component" value="Chromosome 3"/>
</dbReference>
<organism evidence="7 8">
    <name type="scientific">Gouania willdenowi</name>
    <name type="common">Blunt-snouted clingfish</name>
    <name type="synonym">Lepadogaster willdenowi</name>
    <dbReference type="NCBI Taxonomy" id="441366"/>
    <lineage>
        <taxon>Eukaryota</taxon>
        <taxon>Metazoa</taxon>
        <taxon>Chordata</taxon>
        <taxon>Craniata</taxon>
        <taxon>Vertebrata</taxon>
        <taxon>Euteleostomi</taxon>
        <taxon>Actinopterygii</taxon>
        <taxon>Neopterygii</taxon>
        <taxon>Teleostei</taxon>
        <taxon>Neoteleostei</taxon>
        <taxon>Acanthomorphata</taxon>
        <taxon>Ovalentaria</taxon>
        <taxon>Blenniimorphae</taxon>
        <taxon>Blenniiformes</taxon>
        <taxon>Gobiesocoidei</taxon>
        <taxon>Gobiesocidae</taxon>
        <taxon>Gobiesocinae</taxon>
        <taxon>Gouania</taxon>
    </lineage>
</organism>
<dbReference type="SUPFAM" id="SSF57501">
    <property type="entry name" value="Cystine-knot cytokines"/>
    <property type="match status" value="1"/>
</dbReference>
<dbReference type="InterPro" id="IPR029034">
    <property type="entry name" value="Cystine-knot_cytokine"/>
</dbReference>
<reference evidence="7" key="1">
    <citation type="submission" date="2020-06" db="EMBL/GenBank/DDBJ databases">
        <authorList>
            <consortium name="Wellcome Sanger Institute Data Sharing"/>
        </authorList>
    </citation>
    <scope>NUCLEOTIDE SEQUENCE [LARGE SCALE GENOMIC DNA]</scope>
</reference>
<dbReference type="AlphaFoldDB" id="A0A8C5G3N6"/>
<dbReference type="GO" id="GO:0006954">
    <property type="term" value="P:inflammatory response"/>
    <property type="evidence" value="ECO:0007669"/>
    <property type="project" value="InterPro"/>
</dbReference>
<evidence type="ECO:0000256" key="6">
    <source>
        <dbReference type="SAM" id="SignalP"/>
    </source>
</evidence>
<dbReference type="Ensembl" id="ENSGWIT00000013205.1">
    <property type="protein sequence ID" value="ENSGWIP00000011815.1"/>
    <property type="gene ID" value="ENSGWIG00000006937.1"/>
</dbReference>
<dbReference type="GO" id="GO:0005615">
    <property type="term" value="C:extracellular space"/>
    <property type="evidence" value="ECO:0007669"/>
    <property type="project" value="UniProtKB-KW"/>
</dbReference>
<keyword evidence="3" id="KW-0202">Cytokine</keyword>
<accession>A0A8C5G3N6</accession>
<dbReference type="Gene3D" id="2.10.90.10">
    <property type="entry name" value="Cystine-knot cytokines"/>
    <property type="match status" value="1"/>
</dbReference>
<reference evidence="7" key="3">
    <citation type="submission" date="2025-09" db="UniProtKB">
        <authorList>
            <consortium name="Ensembl"/>
        </authorList>
    </citation>
    <scope>IDENTIFICATION</scope>
</reference>
<sequence>MHVFSLKTLSLCAWLGVGLTDSTGCLNEEQVQWRKTKYERDRERIVAASRELSVPGPGPRTCAEAARMRFNESVSHRSLSPWTYREDRHEDRFPEIIPFAECLCHGCIVGGKEDSSYNSILVVTTQQVLIRSPCSTDKSKYAITKDFIKVPVACTCVHPKVTRS</sequence>
<dbReference type="InterPro" id="IPR010345">
    <property type="entry name" value="IL-17_fam"/>
</dbReference>
<evidence type="ECO:0000256" key="1">
    <source>
        <dbReference type="ARBA" id="ARBA00004613"/>
    </source>
</evidence>
<dbReference type="GO" id="GO:0005125">
    <property type="term" value="F:cytokine activity"/>
    <property type="evidence" value="ECO:0007669"/>
    <property type="project" value="UniProtKB-KW"/>
</dbReference>
<evidence type="ECO:0000256" key="2">
    <source>
        <dbReference type="ARBA" id="ARBA00007236"/>
    </source>
</evidence>
<evidence type="ECO:0000313" key="7">
    <source>
        <dbReference type="Ensembl" id="ENSGWIP00000011815.1"/>
    </source>
</evidence>
<proteinExistence type="inferred from homology"/>
<evidence type="ECO:0000256" key="4">
    <source>
        <dbReference type="ARBA" id="ARBA00022525"/>
    </source>
</evidence>
<protein>
    <submittedName>
        <fullName evidence="7">Interleukin-17C-like</fullName>
    </submittedName>
</protein>
<comment type="subcellular location">
    <subcellularLocation>
        <location evidence="1">Secreted</location>
    </subcellularLocation>
</comment>
<dbReference type="PRINTS" id="PR01932">
    <property type="entry name" value="INTRLEUKIN17"/>
</dbReference>
<evidence type="ECO:0000313" key="8">
    <source>
        <dbReference type="Proteomes" id="UP000694680"/>
    </source>
</evidence>
<dbReference type="RefSeq" id="XP_028289884.1">
    <property type="nucleotide sequence ID" value="XM_028434083.1"/>
</dbReference>
<dbReference type="Pfam" id="PF06083">
    <property type="entry name" value="IL17"/>
    <property type="match status" value="1"/>
</dbReference>
<dbReference type="InterPro" id="IPR020440">
    <property type="entry name" value="IL-17_chr"/>
</dbReference>
<comment type="similarity">
    <text evidence="2">Belongs to the IL-17 family.</text>
</comment>
<keyword evidence="5 6" id="KW-0732">Signal</keyword>
<feature type="signal peptide" evidence="6">
    <location>
        <begin position="1"/>
        <end position="20"/>
    </location>
</feature>
<evidence type="ECO:0000256" key="5">
    <source>
        <dbReference type="ARBA" id="ARBA00022729"/>
    </source>
</evidence>
<dbReference type="OrthoDB" id="6038945at2759"/>
<keyword evidence="4" id="KW-0964">Secreted</keyword>
<name>A0A8C5G3N6_GOUWI</name>
<evidence type="ECO:0000256" key="3">
    <source>
        <dbReference type="ARBA" id="ARBA00022514"/>
    </source>
</evidence>
<keyword evidence="8" id="KW-1185">Reference proteome</keyword>
<reference evidence="7" key="2">
    <citation type="submission" date="2025-08" db="UniProtKB">
        <authorList>
            <consortium name="Ensembl"/>
        </authorList>
    </citation>
    <scope>IDENTIFICATION</scope>
</reference>
<dbReference type="GeneID" id="114454013"/>
<gene>
    <name evidence="7" type="primary">LOC114454013</name>
</gene>